<evidence type="ECO:0000256" key="1">
    <source>
        <dbReference type="ARBA" id="ARBA00022598"/>
    </source>
</evidence>
<dbReference type="GO" id="GO:0004357">
    <property type="term" value="F:glutamate-cysteine ligase activity"/>
    <property type="evidence" value="ECO:0007669"/>
    <property type="project" value="UniProtKB-EC"/>
</dbReference>
<keyword evidence="1 5" id="KW-0436">Ligase</keyword>
<dbReference type="InterPro" id="IPR050141">
    <property type="entry name" value="GCL_type2/YbdK_subfam"/>
</dbReference>
<dbReference type="Gene3D" id="3.30.590.20">
    <property type="match status" value="1"/>
</dbReference>
<sequence length="372" mass="39578">MRTVGVEEELLVVDPETGQALALAAAVVALDGRDDGAGAPGGTLEGELQLQQVEVDTHPQTDLSALADDVVAARARAAEAAGRVGAQIAALATSPLPTTPRTTPAARYLTMAERFGLTESEQLTCGLHVHVGVESDDEGVAALDRIRVWLPTLIALSVNSPFWSGVDSGYGSFRSQLWNRWPTAGPLELLGSADAYHRLVAEHLATDVPLDAGMLYFDARLSAQYPTVEVRVADVCLLAQDTVLVAALCRALVETAVRDWRDGRPPDDVPTALLRLASWRAGRSGLDENLVDPGTWRPRRASEVVASLVEHVRPALADSGDLDEVQDGVADLLHRGPGAVRQRTVLHRGALSGDVTMADVVRDAVEQTARPV</sequence>
<keyword evidence="7" id="KW-1185">Reference proteome</keyword>
<name>A0ABW1JF58_9ACTN</name>
<accession>A0ABW1JF58</accession>
<dbReference type="PANTHER" id="PTHR36510:SF1">
    <property type="entry name" value="GLUTAMATE--CYSTEINE LIGASE 2-RELATED"/>
    <property type="match status" value="1"/>
</dbReference>
<dbReference type="InterPro" id="IPR006336">
    <property type="entry name" value="GCS2"/>
</dbReference>
<dbReference type="PANTHER" id="PTHR36510">
    <property type="entry name" value="GLUTAMATE--CYSTEINE LIGASE 2-RELATED"/>
    <property type="match status" value="1"/>
</dbReference>
<evidence type="ECO:0000256" key="2">
    <source>
        <dbReference type="ARBA" id="ARBA00022741"/>
    </source>
</evidence>
<comment type="caution">
    <text evidence="6">The sequence shown here is derived from an EMBL/GenBank/DDBJ whole genome shotgun (WGS) entry which is preliminary data.</text>
</comment>
<protein>
    <recommendedName>
        <fullName evidence="5">Putative glutamate--cysteine ligase 2</fullName>
        <ecNumber evidence="5">6.3.2.2</ecNumber>
    </recommendedName>
    <alternativeName>
        <fullName evidence="5">Gamma-glutamylcysteine synthetase 2</fullName>
        <shortName evidence="5">GCS 2</shortName>
        <shortName evidence="5">Gamma-GCS 2</shortName>
    </alternativeName>
</protein>
<organism evidence="6 7">
    <name type="scientific">Angustibacter luteus</name>
    <dbReference type="NCBI Taxonomy" id="658456"/>
    <lineage>
        <taxon>Bacteria</taxon>
        <taxon>Bacillati</taxon>
        <taxon>Actinomycetota</taxon>
        <taxon>Actinomycetes</taxon>
        <taxon>Kineosporiales</taxon>
        <taxon>Kineosporiaceae</taxon>
    </lineage>
</organism>
<keyword evidence="3 5" id="KW-0067">ATP-binding</keyword>
<evidence type="ECO:0000313" key="6">
    <source>
        <dbReference type="EMBL" id="MFC6007333.1"/>
    </source>
</evidence>
<dbReference type="SUPFAM" id="SSF55931">
    <property type="entry name" value="Glutamine synthetase/guanido kinase"/>
    <property type="match status" value="1"/>
</dbReference>
<dbReference type="RefSeq" id="WP_345716136.1">
    <property type="nucleotide sequence ID" value="NZ_BAABFP010000004.1"/>
</dbReference>
<dbReference type="HAMAP" id="MF_01609">
    <property type="entry name" value="Glu_cys_ligase_2"/>
    <property type="match status" value="1"/>
</dbReference>
<evidence type="ECO:0000313" key="7">
    <source>
        <dbReference type="Proteomes" id="UP001596189"/>
    </source>
</evidence>
<keyword evidence="2 5" id="KW-0547">Nucleotide-binding</keyword>
<dbReference type="Pfam" id="PF04107">
    <property type="entry name" value="GCS2"/>
    <property type="match status" value="1"/>
</dbReference>
<proteinExistence type="inferred from homology"/>
<dbReference type="NCBIfam" id="TIGR02050">
    <property type="entry name" value="gshA_cyan_rel"/>
    <property type="match status" value="1"/>
</dbReference>
<comment type="similarity">
    <text evidence="5">Belongs to the glutamate--cysteine ligase type 2 family. YbdK subfamily.</text>
</comment>
<dbReference type="Proteomes" id="UP001596189">
    <property type="component" value="Unassembled WGS sequence"/>
</dbReference>
<reference evidence="7" key="1">
    <citation type="journal article" date="2019" name="Int. J. Syst. Evol. Microbiol.">
        <title>The Global Catalogue of Microorganisms (GCM) 10K type strain sequencing project: providing services to taxonomists for standard genome sequencing and annotation.</title>
        <authorList>
            <consortium name="The Broad Institute Genomics Platform"/>
            <consortium name="The Broad Institute Genome Sequencing Center for Infectious Disease"/>
            <person name="Wu L."/>
            <person name="Ma J."/>
        </authorList>
    </citation>
    <scope>NUCLEOTIDE SEQUENCE [LARGE SCALE GENOMIC DNA]</scope>
    <source>
        <strain evidence="7">KACC 14249</strain>
    </source>
</reference>
<evidence type="ECO:0000256" key="5">
    <source>
        <dbReference type="HAMAP-Rule" id="MF_01609"/>
    </source>
</evidence>
<dbReference type="InterPro" id="IPR011793">
    <property type="entry name" value="YbdK"/>
</dbReference>
<evidence type="ECO:0000256" key="3">
    <source>
        <dbReference type="ARBA" id="ARBA00022840"/>
    </source>
</evidence>
<dbReference type="EC" id="6.3.2.2" evidence="5"/>
<dbReference type="NCBIfam" id="NF010041">
    <property type="entry name" value="PRK13517.1-1"/>
    <property type="match status" value="1"/>
</dbReference>
<dbReference type="InterPro" id="IPR014746">
    <property type="entry name" value="Gln_synth/guanido_kin_cat_dom"/>
</dbReference>
<gene>
    <name evidence="6" type="ORF">ACFQDO_09350</name>
</gene>
<comment type="catalytic activity">
    <reaction evidence="4 5">
        <text>L-cysteine + L-glutamate + ATP = gamma-L-glutamyl-L-cysteine + ADP + phosphate + H(+)</text>
        <dbReference type="Rhea" id="RHEA:13285"/>
        <dbReference type="ChEBI" id="CHEBI:15378"/>
        <dbReference type="ChEBI" id="CHEBI:29985"/>
        <dbReference type="ChEBI" id="CHEBI:30616"/>
        <dbReference type="ChEBI" id="CHEBI:35235"/>
        <dbReference type="ChEBI" id="CHEBI:43474"/>
        <dbReference type="ChEBI" id="CHEBI:58173"/>
        <dbReference type="ChEBI" id="CHEBI:456216"/>
        <dbReference type="EC" id="6.3.2.2"/>
    </reaction>
</comment>
<evidence type="ECO:0000256" key="4">
    <source>
        <dbReference type="ARBA" id="ARBA00048819"/>
    </source>
</evidence>
<dbReference type="EMBL" id="JBHSRD010000003">
    <property type="protein sequence ID" value="MFC6007333.1"/>
    <property type="molecule type" value="Genomic_DNA"/>
</dbReference>
<comment type="function">
    <text evidence="5">ATP-dependent carboxylate-amine ligase which exhibits weak glutamate--cysteine ligase activity.</text>
</comment>